<dbReference type="Gene3D" id="2.130.10.10">
    <property type="entry name" value="YVTN repeat-like/Quinoprotein amine dehydrogenase"/>
    <property type="match status" value="1"/>
</dbReference>
<sequence length="554" mass="56489">MEPVELVEDDGSHGRRGPAVAPAARTPGDGAADPASPGPAIPGTRTRRLRRMALGTVAVLVVGLVATQAVVDARERSRVARFADVPGVLAPLSPDAQVLWRLDPSTEPLFATWSVPVSVGDVLLGGALDDDGTVTLGALDPDTGAELWTQQLPLPGGRQLPTSVVPGWVGCAPRSSPDPQVEASLTGTAACVVENPTAEFRLLDDDGAAQEVAVPTSTLLSIDAGTGEVIERLDLPAGTSVHPVNGGYVTLTPDVVPDPAWRSSADVPAGGVTVERHDWGSAGPRWTFHAALPAGTAFTSAAADGDGQTVTVSVAGQTWILDDADGSLREGPDGGGGYLLLLRSLPGGGVLTSWSQDGVDRTSLLTADGDTRDLVGLSALAPNPDDGSASDVVLLVEGADGAPGPIVAVDPRTGEQRWRSATVAVERSGFVLDGVVHTLVGTTLQAVDASDGSVLWQVQVPRAGGTLFTDGSVALVVAQGRLDAYDLRDGRARWSYAVATTDQGPELRPVTGGPTAAPVGTDGSSVTVDGSVYPTIVGRRLGLMDPSGQLAVLG</sequence>
<keyword evidence="2" id="KW-0812">Transmembrane</keyword>
<feature type="region of interest" description="Disordered" evidence="1">
    <location>
        <begin position="1"/>
        <end position="46"/>
    </location>
</feature>
<dbReference type="InterPro" id="IPR018391">
    <property type="entry name" value="PQQ_b-propeller_rpt"/>
</dbReference>
<feature type="domain" description="Pyrrolo-quinoline quinone repeat" evidence="3">
    <location>
        <begin position="392"/>
        <end position="517"/>
    </location>
</feature>
<organism evidence="4 5">
    <name type="scientific">Cellulomonas soli</name>
    <dbReference type="NCBI Taxonomy" id="931535"/>
    <lineage>
        <taxon>Bacteria</taxon>
        <taxon>Bacillati</taxon>
        <taxon>Actinomycetota</taxon>
        <taxon>Actinomycetes</taxon>
        <taxon>Micrococcales</taxon>
        <taxon>Cellulomonadaceae</taxon>
        <taxon>Cellulomonas</taxon>
    </lineage>
</organism>
<accession>A0A512PEU9</accession>
<dbReference type="AlphaFoldDB" id="A0A512PEU9"/>
<protein>
    <recommendedName>
        <fullName evidence="3">Pyrrolo-quinoline quinone repeat domain-containing protein</fullName>
    </recommendedName>
</protein>
<keyword evidence="2" id="KW-1133">Transmembrane helix</keyword>
<dbReference type="InterPro" id="IPR011047">
    <property type="entry name" value="Quinoprotein_ADH-like_sf"/>
</dbReference>
<evidence type="ECO:0000259" key="3">
    <source>
        <dbReference type="Pfam" id="PF13360"/>
    </source>
</evidence>
<evidence type="ECO:0000256" key="1">
    <source>
        <dbReference type="SAM" id="MobiDB-lite"/>
    </source>
</evidence>
<reference evidence="4 5" key="1">
    <citation type="submission" date="2019-07" db="EMBL/GenBank/DDBJ databases">
        <title>Whole genome shotgun sequence of Cellulomonas soli NBRC 109434.</title>
        <authorList>
            <person name="Hosoyama A."/>
            <person name="Uohara A."/>
            <person name="Ohji S."/>
            <person name="Ichikawa N."/>
        </authorList>
    </citation>
    <scope>NUCLEOTIDE SEQUENCE [LARGE SCALE GENOMIC DNA]</scope>
    <source>
        <strain evidence="4 5">NBRC 109434</strain>
    </source>
</reference>
<keyword evidence="5" id="KW-1185">Reference proteome</keyword>
<dbReference type="Proteomes" id="UP000321798">
    <property type="component" value="Unassembled WGS sequence"/>
</dbReference>
<proteinExistence type="predicted"/>
<evidence type="ECO:0000256" key="2">
    <source>
        <dbReference type="SAM" id="Phobius"/>
    </source>
</evidence>
<feature type="compositionally biased region" description="Low complexity" evidence="1">
    <location>
        <begin position="17"/>
        <end position="35"/>
    </location>
</feature>
<dbReference type="SMART" id="SM00564">
    <property type="entry name" value="PQQ"/>
    <property type="match status" value="4"/>
</dbReference>
<dbReference type="EMBL" id="BKAL01000008">
    <property type="protein sequence ID" value="GEP69729.1"/>
    <property type="molecule type" value="Genomic_DNA"/>
</dbReference>
<gene>
    <name evidence="4" type="ORF">CSO01_24440</name>
</gene>
<name>A0A512PEU9_9CELL</name>
<evidence type="ECO:0000313" key="5">
    <source>
        <dbReference type="Proteomes" id="UP000321798"/>
    </source>
</evidence>
<dbReference type="PANTHER" id="PTHR34512:SF30">
    <property type="entry name" value="OUTER MEMBRANE PROTEIN ASSEMBLY FACTOR BAMB"/>
    <property type="match status" value="1"/>
</dbReference>
<comment type="caution">
    <text evidence="4">The sequence shown here is derived from an EMBL/GenBank/DDBJ whole genome shotgun (WGS) entry which is preliminary data.</text>
</comment>
<dbReference type="PANTHER" id="PTHR34512">
    <property type="entry name" value="CELL SURFACE PROTEIN"/>
    <property type="match status" value="1"/>
</dbReference>
<dbReference type="Pfam" id="PF13360">
    <property type="entry name" value="PQQ_2"/>
    <property type="match status" value="1"/>
</dbReference>
<dbReference type="InterPro" id="IPR002372">
    <property type="entry name" value="PQQ_rpt_dom"/>
</dbReference>
<dbReference type="InterPro" id="IPR015943">
    <property type="entry name" value="WD40/YVTN_repeat-like_dom_sf"/>
</dbReference>
<keyword evidence="2" id="KW-0472">Membrane</keyword>
<evidence type="ECO:0000313" key="4">
    <source>
        <dbReference type="EMBL" id="GEP69729.1"/>
    </source>
</evidence>
<dbReference type="SUPFAM" id="SSF50998">
    <property type="entry name" value="Quinoprotein alcohol dehydrogenase-like"/>
    <property type="match status" value="1"/>
</dbReference>
<feature type="transmembrane region" description="Helical" evidence="2">
    <location>
        <begin position="52"/>
        <end position="71"/>
    </location>
</feature>